<dbReference type="Gene3D" id="1.10.443.10">
    <property type="entry name" value="Intergrase catalytic core"/>
    <property type="match status" value="1"/>
</dbReference>
<dbReference type="PANTHER" id="PTHR30629:SF2">
    <property type="entry name" value="PROPHAGE INTEGRASE INTS-RELATED"/>
    <property type="match status" value="1"/>
</dbReference>
<dbReference type="Gene3D" id="1.10.150.130">
    <property type="match status" value="1"/>
</dbReference>
<dbReference type="InterPro" id="IPR011010">
    <property type="entry name" value="DNA_brk_join_enz"/>
</dbReference>
<protein>
    <submittedName>
        <fullName evidence="8">Site-specific integrase</fullName>
    </submittedName>
</protein>
<evidence type="ECO:0000256" key="3">
    <source>
        <dbReference type="ARBA" id="ARBA00023125"/>
    </source>
</evidence>
<dbReference type="Proteomes" id="UP000290253">
    <property type="component" value="Unassembled WGS sequence"/>
</dbReference>
<evidence type="ECO:0000256" key="4">
    <source>
        <dbReference type="ARBA" id="ARBA00023172"/>
    </source>
</evidence>
<evidence type="ECO:0000259" key="7">
    <source>
        <dbReference type="PROSITE" id="PS51900"/>
    </source>
</evidence>
<dbReference type="AlphaFoldDB" id="A0A4Q1SDX9"/>
<evidence type="ECO:0000256" key="2">
    <source>
        <dbReference type="ARBA" id="ARBA00022908"/>
    </source>
</evidence>
<dbReference type="PROSITE" id="PS51898">
    <property type="entry name" value="TYR_RECOMBINASE"/>
    <property type="match status" value="1"/>
</dbReference>
<evidence type="ECO:0000313" key="8">
    <source>
        <dbReference type="EMBL" id="RXS95118.1"/>
    </source>
</evidence>
<comment type="similarity">
    <text evidence="1">Belongs to the 'phage' integrase family.</text>
</comment>
<dbReference type="InterPro" id="IPR044068">
    <property type="entry name" value="CB"/>
</dbReference>
<feature type="domain" description="Tyr recombinase" evidence="6">
    <location>
        <begin position="180"/>
        <end position="370"/>
    </location>
</feature>
<accession>A0A4Q1SDX9</accession>
<dbReference type="GO" id="GO:0003677">
    <property type="term" value="F:DNA binding"/>
    <property type="evidence" value="ECO:0007669"/>
    <property type="project" value="UniProtKB-UniRule"/>
</dbReference>
<sequence>MSIARYQEGNISRVSRAKGPDVWVYRYRATENGERVHKSRVLGTVKDYKTKAEAKRAADNIRCEVNAAEEQAGKLTVARAWGHFQEHELHDPDIDRSPTTIRGYLEYFPQYILPKWAEMPVDEVKAVAVEKWLRSLDLAPATKSKIRNLMSSLFSHLIRHELLKGENVMRSVRQGSKRVKIPEVLDLGELQALVREIKTPHARAIVLTAAATGLRRSEIQGLQWQDLDFENNWINLRRGYVDREITKLKTEQSRKGIPMLPELAAILKEWREQTPYPREEDWIFASPAKQGKAPYWLIAVFNAHVQPAADRAKIRKRIGWHTFRHSFGTLLKANGEDVKTIQELLRHANSRITLEVYTQGNTEAKRSALNGMSGLFVVAKTA</sequence>
<dbReference type="GO" id="GO:0015074">
    <property type="term" value="P:DNA integration"/>
    <property type="evidence" value="ECO:0007669"/>
    <property type="project" value="UniProtKB-KW"/>
</dbReference>
<dbReference type="InterPro" id="IPR010998">
    <property type="entry name" value="Integrase_recombinase_N"/>
</dbReference>
<keyword evidence="2" id="KW-0229">DNA integration</keyword>
<dbReference type="RefSeq" id="WP_129208286.1">
    <property type="nucleotide sequence ID" value="NZ_BMGU01000003.1"/>
</dbReference>
<dbReference type="EMBL" id="SDMK01000002">
    <property type="protein sequence ID" value="RXS95118.1"/>
    <property type="molecule type" value="Genomic_DNA"/>
</dbReference>
<dbReference type="CDD" id="cd01189">
    <property type="entry name" value="INT_ICEBs1_C_like"/>
    <property type="match status" value="1"/>
</dbReference>
<comment type="caution">
    <text evidence="8">The sequence shown here is derived from an EMBL/GenBank/DDBJ whole genome shotgun (WGS) entry which is preliminary data.</text>
</comment>
<dbReference type="OrthoDB" id="104151at2"/>
<dbReference type="InterPro" id="IPR013762">
    <property type="entry name" value="Integrase-like_cat_sf"/>
</dbReference>
<proteinExistence type="inferred from homology"/>
<dbReference type="PROSITE" id="PS51900">
    <property type="entry name" value="CB"/>
    <property type="match status" value="1"/>
</dbReference>
<evidence type="ECO:0000259" key="6">
    <source>
        <dbReference type="PROSITE" id="PS51898"/>
    </source>
</evidence>
<keyword evidence="4" id="KW-0233">DNA recombination</keyword>
<keyword evidence="9" id="KW-1185">Reference proteome</keyword>
<evidence type="ECO:0000256" key="1">
    <source>
        <dbReference type="ARBA" id="ARBA00008857"/>
    </source>
</evidence>
<keyword evidence="3 5" id="KW-0238">DNA-binding</keyword>
<dbReference type="InterPro" id="IPR050808">
    <property type="entry name" value="Phage_Integrase"/>
</dbReference>
<reference evidence="8 9" key="1">
    <citation type="journal article" date="2016" name="Int. J. Syst. Evol. Microbiol.">
        <title>Acidipila dinghuensis sp. nov., an acidobacterium isolated from forest soil.</title>
        <authorList>
            <person name="Jiang Y.W."/>
            <person name="Wang J."/>
            <person name="Chen M.H."/>
            <person name="Lv Y.Y."/>
            <person name="Qiu L.H."/>
        </authorList>
    </citation>
    <scope>NUCLEOTIDE SEQUENCE [LARGE SCALE GENOMIC DNA]</scope>
    <source>
        <strain evidence="8 9">DHOF10</strain>
    </source>
</reference>
<dbReference type="Pfam" id="PF00589">
    <property type="entry name" value="Phage_integrase"/>
    <property type="match status" value="1"/>
</dbReference>
<organism evidence="8 9">
    <name type="scientific">Silvibacterium dinghuense</name>
    <dbReference type="NCBI Taxonomy" id="1560006"/>
    <lineage>
        <taxon>Bacteria</taxon>
        <taxon>Pseudomonadati</taxon>
        <taxon>Acidobacteriota</taxon>
        <taxon>Terriglobia</taxon>
        <taxon>Terriglobales</taxon>
        <taxon>Acidobacteriaceae</taxon>
        <taxon>Silvibacterium</taxon>
    </lineage>
</organism>
<dbReference type="InterPro" id="IPR002104">
    <property type="entry name" value="Integrase_catalytic"/>
</dbReference>
<feature type="domain" description="Core-binding (CB)" evidence="7">
    <location>
        <begin position="72"/>
        <end position="158"/>
    </location>
</feature>
<dbReference type="GO" id="GO:0006310">
    <property type="term" value="P:DNA recombination"/>
    <property type="evidence" value="ECO:0007669"/>
    <property type="project" value="UniProtKB-KW"/>
</dbReference>
<dbReference type="SUPFAM" id="SSF56349">
    <property type="entry name" value="DNA breaking-rejoining enzymes"/>
    <property type="match status" value="1"/>
</dbReference>
<evidence type="ECO:0000256" key="5">
    <source>
        <dbReference type="PROSITE-ProRule" id="PRU01248"/>
    </source>
</evidence>
<name>A0A4Q1SDX9_9BACT</name>
<evidence type="ECO:0000313" key="9">
    <source>
        <dbReference type="Proteomes" id="UP000290253"/>
    </source>
</evidence>
<gene>
    <name evidence="8" type="ORF">ESZ00_10935</name>
</gene>
<dbReference type="PANTHER" id="PTHR30629">
    <property type="entry name" value="PROPHAGE INTEGRASE"/>
    <property type="match status" value="1"/>
</dbReference>